<comment type="catalytic activity">
    <reaction evidence="7 8">
        <text>adenosine(34) in tRNA + H2O + H(+) = inosine(34) in tRNA + NH4(+)</text>
        <dbReference type="Rhea" id="RHEA:43168"/>
        <dbReference type="Rhea" id="RHEA-COMP:10373"/>
        <dbReference type="Rhea" id="RHEA-COMP:10374"/>
        <dbReference type="ChEBI" id="CHEBI:15377"/>
        <dbReference type="ChEBI" id="CHEBI:15378"/>
        <dbReference type="ChEBI" id="CHEBI:28938"/>
        <dbReference type="ChEBI" id="CHEBI:74411"/>
        <dbReference type="ChEBI" id="CHEBI:82852"/>
        <dbReference type="EC" id="3.5.4.33"/>
    </reaction>
</comment>
<evidence type="ECO:0000313" key="11">
    <source>
        <dbReference type="Proteomes" id="UP000092809"/>
    </source>
</evidence>
<dbReference type="Pfam" id="PF00383">
    <property type="entry name" value="dCMP_cyt_deam_1"/>
    <property type="match status" value="1"/>
</dbReference>
<dbReference type="InterPro" id="IPR016193">
    <property type="entry name" value="Cytidine_deaminase-like"/>
</dbReference>
<protein>
    <recommendedName>
        <fullName evidence="8">tRNA-specific adenosine deaminase</fullName>
        <ecNumber evidence="8">3.5.4.33</ecNumber>
    </recommendedName>
</protein>
<dbReference type="PROSITE" id="PS51747">
    <property type="entry name" value="CYT_DCMP_DEAMINASES_2"/>
    <property type="match status" value="1"/>
</dbReference>
<dbReference type="HAMAP" id="MF_00972">
    <property type="entry name" value="tRNA_aden_deaminase"/>
    <property type="match status" value="1"/>
</dbReference>
<evidence type="ECO:0000256" key="2">
    <source>
        <dbReference type="ARBA" id="ARBA00011738"/>
    </source>
</evidence>
<dbReference type="InterPro" id="IPR016192">
    <property type="entry name" value="APOBEC/CMP_deaminase_Zn-bd"/>
</dbReference>
<dbReference type="NCBIfam" id="NF008113">
    <property type="entry name" value="PRK10860.1"/>
    <property type="match status" value="1"/>
</dbReference>
<dbReference type="STRING" id="1835721.TRABTM_A_00320"/>
<dbReference type="RefSeq" id="WP_083172253.1">
    <property type="nucleotide sequence ID" value="NZ_LT594522.1"/>
</dbReference>
<evidence type="ECO:0000256" key="7">
    <source>
        <dbReference type="ARBA" id="ARBA00048045"/>
    </source>
</evidence>
<dbReference type="AlphaFoldDB" id="A0A1C3L3T6"/>
<dbReference type="PANTHER" id="PTHR11079">
    <property type="entry name" value="CYTOSINE DEAMINASE FAMILY MEMBER"/>
    <property type="match status" value="1"/>
</dbReference>
<dbReference type="OrthoDB" id="9802676at2"/>
<dbReference type="PATRIC" id="fig|1835721.3.peg.31"/>
<feature type="binding site" evidence="8">
    <location>
        <position position="58"/>
    </location>
    <ligand>
        <name>Zn(2+)</name>
        <dbReference type="ChEBI" id="CHEBI:29105"/>
        <note>catalytic</note>
    </ligand>
</feature>
<accession>A0A1C3L3T6</accession>
<evidence type="ECO:0000313" key="10">
    <source>
        <dbReference type="EMBL" id="SBT81915.1"/>
    </source>
</evidence>
<sequence>MDIYMNYSDKLWMNHALMLTERAEVEEEIPVGAVLILNGNIIGEGWNSSIGHNDPTAHAEIIALRQGGQRIKNYRLLESIMYVTLEPCIMCAGAMIHARISRLVFGAKAKKNGAAGSFLNILKNKNINHKIIINSGIQAQQCSLQLSKFFQQCRYRKKIRF</sequence>
<evidence type="ECO:0000256" key="8">
    <source>
        <dbReference type="HAMAP-Rule" id="MF_00972"/>
    </source>
</evidence>
<feature type="binding site" evidence="8">
    <location>
        <position position="91"/>
    </location>
    <ligand>
        <name>Zn(2+)</name>
        <dbReference type="ChEBI" id="CHEBI:29105"/>
        <note>catalytic</note>
    </ligand>
</feature>
<keyword evidence="4 8" id="KW-0479">Metal-binding</keyword>
<evidence type="ECO:0000256" key="5">
    <source>
        <dbReference type="ARBA" id="ARBA00022801"/>
    </source>
</evidence>
<dbReference type="GO" id="GO:0002100">
    <property type="term" value="P:tRNA wobble adenosine to inosine editing"/>
    <property type="evidence" value="ECO:0007669"/>
    <property type="project" value="UniProtKB-UniRule"/>
</dbReference>
<keyword evidence="6 8" id="KW-0862">Zinc</keyword>
<dbReference type="Gene3D" id="3.40.140.10">
    <property type="entry name" value="Cytidine Deaminase, domain 2"/>
    <property type="match status" value="1"/>
</dbReference>
<comment type="similarity">
    <text evidence="1">Belongs to the cytidine and deoxycytidylate deaminase family. ADAT2 subfamily.</text>
</comment>
<gene>
    <name evidence="8 10" type="primary">tadA</name>
    <name evidence="10" type="ORF">TRABTM_A_00320</name>
</gene>
<evidence type="ECO:0000256" key="4">
    <source>
        <dbReference type="ARBA" id="ARBA00022723"/>
    </source>
</evidence>
<dbReference type="SUPFAM" id="SSF53927">
    <property type="entry name" value="Cytidine deaminase-like"/>
    <property type="match status" value="1"/>
</dbReference>
<dbReference type="InterPro" id="IPR002125">
    <property type="entry name" value="CMP_dCMP_dom"/>
</dbReference>
<comment type="cofactor">
    <cofactor evidence="8">
        <name>Zn(2+)</name>
        <dbReference type="ChEBI" id="CHEBI:29105"/>
    </cofactor>
    <text evidence="8">Binds 1 zinc ion per subunit.</text>
</comment>
<feature type="binding site" evidence="8">
    <location>
        <position position="88"/>
    </location>
    <ligand>
        <name>Zn(2+)</name>
        <dbReference type="ChEBI" id="CHEBI:29105"/>
        <note>catalytic</note>
    </ligand>
</feature>
<dbReference type="EC" id="3.5.4.33" evidence="8"/>
<dbReference type="KEGG" id="senm:TRABTM_A_00320"/>
<comment type="function">
    <text evidence="8">Catalyzes the deamination of adenosine to inosine at the wobble position 34 of tRNA(Arg2).</text>
</comment>
<dbReference type="FunFam" id="3.40.140.10:FF:000005">
    <property type="entry name" value="tRNA-specific adenosine deaminase"/>
    <property type="match status" value="1"/>
</dbReference>
<dbReference type="GO" id="GO:0052717">
    <property type="term" value="F:tRNA-specific adenosine-34 deaminase activity"/>
    <property type="evidence" value="ECO:0007669"/>
    <property type="project" value="UniProtKB-UniRule"/>
</dbReference>
<dbReference type="Proteomes" id="UP000092809">
    <property type="component" value="Chromosome I"/>
</dbReference>
<keyword evidence="3 8" id="KW-0819">tRNA processing</keyword>
<evidence type="ECO:0000256" key="1">
    <source>
        <dbReference type="ARBA" id="ARBA00010669"/>
    </source>
</evidence>
<organism evidence="10 11">
    <name type="scientific">secondary endosymbiont of Trabutina mannipara</name>
    <dbReference type="NCBI Taxonomy" id="1835721"/>
    <lineage>
        <taxon>Bacteria</taxon>
        <taxon>Pseudomonadati</taxon>
        <taxon>Pseudomonadota</taxon>
        <taxon>Gammaproteobacteria</taxon>
        <taxon>Enterobacterales</taxon>
        <taxon>Enterobacteriaceae</taxon>
    </lineage>
</organism>
<dbReference type="EMBL" id="LT594522">
    <property type="protein sequence ID" value="SBT81915.1"/>
    <property type="molecule type" value="Genomic_DNA"/>
</dbReference>
<dbReference type="PANTHER" id="PTHR11079:SF202">
    <property type="entry name" value="TRNA-SPECIFIC ADENOSINE DEAMINASE"/>
    <property type="match status" value="1"/>
</dbReference>
<evidence type="ECO:0000259" key="9">
    <source>
        <dbReference type="PROSITE" id="PS51747"/>
    </source>
</evidence>
<evidence type="ECO:0000256" key="6">
    <source>
        <dbReference type="ARBA" id="ARBA00022833"/>
    </source>
</evidence>
<evidence type="ECO:0000256" key="3">
    <source>
        <dbReference type="ARBA" id="ARBA00022694"/>
    </source>
</evidence>
<dbReference type="InterPro" id="IPR028883">
    <property type="entry name" value="tRNA_aden_deaminase"/>
</dbReference>
<keyword evidence="11" id="KW-1185">Reference proteome</keyword>
<keyword evidence="5 8" id="KW-0378">Hydrolase</keyword>
<comment type="subunit">
    <text evidence="2 8">Homodimer.</text>
</comment>
<dbReference type="GO" id="GO:0008270">
    <property type="term" value="F:zinc ion binding"/>
    <property type="evidence" value="ECO:0007669"/>
    <property type="project" value="UniProtKB-UniRule"/>
</dbReference>
<feature type="domain" description="CMP/dCMP-type deaminase" evidence="9">
    <location>
        <begin position="7"/>
        <end position="118"/>
    </location>
</feature>
<name>A0A1C3L3T6_9ENTR</name>
<proteinExistence type="inferred from homology"/>
<reference evidence="11" key="1">
    <citation type="submission" date="2016-06" db="EMBL/GenBank/DDBJ databases">
        <authorList>
            <person name="Szabo Gitta"/>
        </authorList>
    </citation>
    <scope>NUCLEOTIDE SEQUENCE [LARGE SCALE GENOMIC DNA]</scope>
</reference>
<dbReference type="PROSITE" id="PS00903">
    <property type="entry name" value="CYT_DCMP_DEAMINASES_1"/>
    <property type="match status" value="1"/>
</dbReference>
<feature type="active site" description="Proton donor" evidence="8">
    <location>
        <position position="60"/>
    </location>
</feature>
<dbReference type="CDD" id="cd01285">
    <property type="entry name" value="nucleoside_deaminase"/>
    <property type="match status" value="1"/>
</dbReference>